<name>A0AAV7KU30_PLEWA</name>
<sequence length="87" mass="10167">MGSEVQNLWFKESLMVMLTLKYVLLFELCGSFDIGVVFDIEVCFNSELRWTFDDYSDVEGYFYEDQQQCFAVKRCFKGIFDGIPVDG</sequence>
<comment type="caution">
    <text evidence="1">The sequence shown here is derived from an EMBL/GenBank/DDBJ whole genome shotgun (WGS) entry which is preliminary data.</text>
</comment>
<dbReference type="AlphaFoldDB" id="A0AAV7KU30"/>
<accession>A0AAV7KU30</accession>
<proteinExistence type="predicted"/>
<evidence type="ECO:0000313" key="1">
    <source>
        <dbReference type="EMBL" id="KAJ1082237.1"/>
    </source>
</evidence>
<reference evidence="1" key="1">
    <citation type="journal article" date="2022" name="bioRxiv">
        <title>Sequencing and chromosome-scale assembly of the giantPleurodeles waltlgenome.</title>
        <authorList>
            <person name="Brown T."/>
            <person name="Elewa A."/>
            <person name="Iarovenko S."/>
            <person name="Subramanian E."/>
            <person name="Araus A.J."/>
            <person name="Petzold A."/>
            <person name="Susuki M."/>
            <person name="Suzuki K.-i.T."/>
            <person name="Hayashi T."/>
            <person name="Toyoda A."/>
            <person name="Oliveira C."/>
            <person name="Osipova E."/>
            <person name="Leigh N.D."/>
            <person name="Simon A."/>
            <person name="Yun M.H."/>
        </authorList>
    </citation>
    <scope>NUCLEOTIDE SEQUENCE</scope>
    <source>
        <strain evidence="1">20211129_DDA</strain>
        <tissue evidence="1">Liver</tissue>
    </source>
</reference>
<keyword evidence="2" id="KW-1185">Reference proteome</keyword>
<organism evidence="1 2">
    <name type="scientific">Pleurodeles waltl</name>
    <name type="common">Iberian ribbed newt</name>
    <dbReference type="NCBI Taxonomy" id="8319"/>
    <lineage>
        <taxon>Eukaryota</taxon>
        <taxon>Metazoa</taxon>
        <taxon>Chordata</taxon>
        <taxon>Craniata</taxon>
        <taxon>Vertebrata</taxon>
        <taxon>Euteleostomi</taxon>
        <taxon>Amphibia</taxon>
        <taxon>Batrachia</taxon>
        <taxon>Caudata</taxon>
        <taxon>Salamandroidea</taxon>
        <taxon>Salamandridae</taxon>
        <taxon>Pleurodelinae</taxon>
        <taxon>Pleurodeles</taxon>
    </lineage>
</organism>
<protein>
    <submittedName>
        <fullName evidence="1">Uncharacterized protein</fullName>
    </submittedName>
</protein>
<dbReference type="EMBL" id="JANPWB010000016">
    <property type="protein sequence ID" value="KAJ1082237.1"/>
    <property type="molecule type" value="Genomic_DNA"/>
</dbReference>
<evidence type="ECO:0000313" key="2">
    <source>
        <dbReference type="Proteomes" id="UP001066276"/>
    </source>
</evidence>
<gene>
    <name evidence="1" type="ORF">NDU88_002405</name>
</gene>
<dbReference type="Proteomes" id="UP001066276">
    <property type="component" value="Chromosome 12"/>
</dbReference>